<dbReference type="Proteomes" id="UP001216390">
    <property type="component" value="Chromosome"/>
</dbReference>
<accession>A0AAF0BU97</accession>
<dbReference type="GO" id="GO:0016810">
    <property type="term" value="F:hydrolase activity, acting on carbon-nitrogen (but not peptide) bonds"/>
    <property type="evidence" value="ECO:0007669"/>
    <property type="project" value="InterPro"/>
</dbReference>
<dbReference type="InterPro" id="IPR002509">
    <property type="entry name" value="NODB_dom"/>
</dbReference>
<dbReference type="KEGG" id="ima:PO878_15245"/>
<dbReference type="PROSITE" id="PS51677">
    <property type="entry name" value="NODB"/>
    <property type="match status" value="1"/>
</dbReference>
<feature type="domain" description="NodB homology" evidence="2">
    <location>
        <begin position="83"/>
        <end position="272"/>
    </location>
</feature>
<dbReference type="EMBL" id="CP116942">
    <property type="protein sequence ID" value="WCO65858.1"/>
    <property type="molecule type" value="Genomic_DNA"/>
</dbReference>
<dbReference type="PANTHER" id="PTHR34216">
    <property type="match status" value="1"/>
</dbReference>
<dbReference type="Gene3D" id="3.20.20.370">
    <property type="entry name" value="Glycoside hydrolase/deacetylase"/>
    <property type="match status" value="1"/>
</dbReference>
<keyword evidence="1" id="KW-0732">Signal</keyword>
<dbReference type="SUPFAM" id="SSF88713">
    <property type="entry name" value="Glycoside hydrolase/deacetylase"/>
    <property type="match status" value="1"/>
</dbReference>
<dbReference type="AlphaFoldDB" id="A0AAF0BU97"/>
<evidence type="ECO:0000259" key="2">
    <source>
        <dbReference type="PROSITE" id="PS51677"/>
    </source>
</evidence>
<dbReference type="Pfam" id="PF01522">
    <property type="entry name" value="Polysacc_deac_1"/>
    <property type="match status" value="1"/>
</dbReference>
<keyword evidence="4" id="KW-1185">Reference proteome</keyword>
<protein>
    <submittedName>
        <fullName evidence="3">Polysaccharide deacetylase family protein</fullName>
    </submittedName>
</protein>
<evidence type="ECO:0000256" key="1">
    <source>
        <dbReference type="ARBA" id="ARBA00022729"/>
    </source>
</evidence>
<evidence type="ECO:0000313" key="4">
    <source>
        <dbReference type="Proteomes" id="UP001216390"/>
    </source>
</evidence>
<dbReference type="PANTHER" id="PTHR34216:SF7">
    <property type="entry name" value="POLY-BETA-1,6-N-ACETYL-D-GLUCOSAMINE N-DEACETYLASE"/>
    <property type="match status" value="1"/>
</dbReference>
<sequence>MSAPAVARGAVKRAAAAADVVRRPPSGITVLIYHRVGARTPVPVDLPTQLFAEQVATVAGRATTLDDALATLAGPASPEQPARDVVVTFDDGTADVVEEALPVLVEHRVPALLYLATHHVEAGEPFPDDGRPASWSALADALSTGWLEIGSHTHSHALLDRLPPDLVAPELDRSVGLIRERLGVDPVHFAYPKALPGSAAADALVRDRFRSAALAGTRRNVVGRTDPFALARSPVQVADGLRWFSRKVDGGMGLEDDLRRTVNRVRHRTASR</sequence>
<gene>
    <name evidence="3" type="ORF">PO878_15245</name>
</gene>
<organism evidence="3 4">
    <name type="scientific">Iamia majanohamensis</name>
    <dbReference type="NCBI Taxonomy" id="467976"/>
    <lineage>
        <taxon>Bacteria</taxon>
        <taxon>Bacillati</taxon>
        <taxon>Actinomycetota</taxon>
        <taxon>Acidimicrobiia</taxon>
        <taxon>Acidimicrobiales</taxon>
        <taxon>Iamiaceae</taxon>
        <taxon>Iamia</taxon>
    </lineage>
</organism>
<dbReference type="CDD" id="cd10918">
    <property type="entry name" value="CE4_NodB_like_5s_6s"/>
    <property type="match status" value="1"/>
</dbReference>
<dbReference type="RefSeq" id="WP_272735384.1">
    <property type="nucleotide sequence ID" value="NZ_CP116942.1"/>
</dbReference>
<name>A0AAF0BU97_9ACTN</name>
<dbReference type="GO" id="GO:0005975">
    <property type="term" value="P:carbohydrate metabolic process"/>
    <property type="evidence" value="ECO:0007669"/>
    <property type="project" value="InterPro"/>
</dbReference>
<dbReference type="InterPro" id="IPR011330">
    <property type="entry name" value="Glyco_hydro/deAcase_b/a-brl"/>
</dbReference>
<proteinExistence type="predicted"/>
<reference evidence="3" key="1">
    <citation type="submission" date="2023-01" db="EMBL/GenBank/DDBJ databases">
        <title>The diversity of Class Acidimicrobiia in South China Sea sediment environments and the proposal of Iamia marina sp. nov., a novel species of the genus Iamia.</title>
        <authorList>
            <person name="He Y."/>
            <person name="Tian X."/>
        </authorList>
    </citation>
    <scope>NUCLEOTIDE SEQUENCE</scope>
    <source>
        <strain evidence="3">DSM 19957</strain>
    </source>
</reference>
<evidence type="ECO:0000313" key="3">
    <source>
        <dbReference type="EMBL" id="WCO65858.1"/>
    </source>
</evidence>
<dbReference type="InterPro" id="IPR051398">
    <property type="entry name" value="Polysacch_Deacetylase"/>
</dbReference>